<sequence>MKIEEEKIGLVNAYYMRWVAKKAILMETLDHNDERWITVICRKSAAELNQVYWLEVTGCVDKTRGDKIYEVGFHVSLTPDAFGWGDVPLYLMVKRGKDGKFVWKKFFMDHHTDDQGRCYITGNSTQAQNMGAQDSDVSKLYFGLYEAWSGKWKGGLKIHHAVIRELPST</sequence>
<dbReference type="EMBL" id="JABTTQ020000005">
    <property type="protein sequence ID" value="KAK6154805.1"/>
    <property type="molecule type" value="Genomic_DNA"/>
</dbReference>
<keyword evidence="2" id="KW-1185">Reference proteome</keyword>
<dbReference type="InterPro" id="IPR025886">
    <property type="entry name" value="PP2-like"/>
</dbReference>
<comment type="caution">
    <text evidence="1">The sequence shown here is derived from an EMBL/GenBank/DDBJ whole genome shotgun (WGS) entry which is preliminary data.</text>
</comment>
<gene>
    <name evidence="1" type="ORF">DH2020_009053</name>
</gene>
<organism evidence="1 2">
    <name type="scientific">Rehmannia glutinosa</name>
    <name type="common">Chinese foxglove</name>
    <dbReference type="NCBI Taxonomy" id="99300"/>
    <lineage>
        <taxon>Eukaryota</taxon>
        <taxon>Viridiplantae</taxon>
        <taxon>Streptophyta</taxon>
        <taxon>Embryophyta</taxon>
        <taxon>Tracheophyta</taxon>
        <taxon>Spermatophyta</taxon>
        <taxon>Magnoliopsida</taxon>
        <taxon>eudicotyledons</taxon>
        <taxon>Gunneridae</taxon>
        <taxon>Pentapetalae</taxon>
        <taxon>asterids</taxon>
        <taxon>lamiids</taxon>
        <taxon>Lamiales</taxon>
        <taxon>Orobanchaceae</taxon>
        <taxon>Rehmannieae</taxon>
        <taxon>Rehmannia</taxon>
    </lineage>
</organism>
<protein>
    <recommendedName>
        <fullName evidence="3">Protein PHLOEM PROTEIN 2-LIKE A9-like</fullName>
    </recommendedName>
</protein>
<proteinExistence type="predicted"/>
<dbReference type="Proteomes" id="UP001318860">
    <property type="component" value="Unassembled WGS sequence"/>
</dbReference>
<reference evidence="1 2" key="1">
    <citation type="journal article" date="2021" name="Comput. Struct. Biotechnol. J.">
        <title>De novo genome assembly of the potent medicinal plant Rehmannia glutinosa using nanopore technology.</title>
        <authorList>
            <person name="Ma L."/>
            <person name="Dong C."/>
            <person name="Song C."/>
            <person name="Wang X."/>
            <person name="Zheng X."/>
            <person name="Niu Y."/>
            <person name="Chen S."/>
            <person name="Feng W."/>
        </authorList>
    </citation>
    <scope>NUCLEOTIDE SEQUENCE [LARGE SCALE GENOMIC DNA]</scope>
    <source>
        <strain evidence="1">DH-2019</strain>
    </source>
</reference>
<evidence type="ECO:0000313" key="2">
    <source>
        <dbReference type="Proteomes" id="UP001318860"/>
    </source>
</evidence>
<name>A0ABR0X5S3_REHGL</name>
<dbReference type="Pfam" id="PF14299">
    <property type="entry name" value="PP2"/>
    <property type="match status" value="1"/>
</dbReference>
<evidence type="ECO:0000313" key="1">
    <source>
        <dbReference type="EMBL" id="KAK6154805.1"/>
    </source>
</evidence>
<evidence type="ECO:0008006" key="3">
    <source>
        <dbReference type="Google" id="ProtNLM"/>
    </source>
</evidence>
<accession>A0ABR0X5S3</accession>